<keyword evidence="8" id="KW-0067">ATP-binding</keyword>
<evidence type="ECO:0000256" key="6">
    <source>
        <dbReference type="ARBA" id="ARBA00022741"/>
    </source>
</evidence>
<protein>
    <recommendedName>
        <fullName evidence="2">tetraacyldisaccharide 4'-kinase</fullName>
        <ecNumber evidence="2">2.7.1.130</ecNumber>
    </recommendedName>
</protein>
<evidence type="ECO:0000313" key="10">
    <source>
        <dbReference type="EMBL" id="BBH02003.1"/>
    </source>
</evidence>
<dbReference type="GO" id="GO:0005524">
    <property type="term" value="F:ATP binding"/>
    <property type="evidence" value="ECO:0007669"/>
    <property type="project" value="UniProtKB-KW"/>
</dbReference>
<dbReference type="GO" id="GO:0009029">
    <property type="term" value="F:lipid-A 4'-kinase activity"/>
    <property type="evidence" value="ECO:0007669"/>
    <property type="project" value="UniProtKB-EC"/>
</dbReference>
<dbReference type="UniPathway" id="UPA00359">
    <property type="reaction ID" value="UER00482"/>
</dbReference>
<keyword evidence="6" id="KW-0547">Nucleotide-binding</keyword>
<dbReference type="HAMAP" id="MF_00409">
    <property type="entry name" value="LpxK"/>
    <property type="match status" value="1"/>
</dbReference>
<dbReference type="GO" id="GO:0009245">
    <property type="term" value="P:lipid A biosynthetic process"/>
    <property type="evidence" value="ECO:0007669"/>
    <property type="project" value="UniProtKB-KW"/>
</dbReference>
<keyword evidence="3" id="KW-0444">Lipid biosynthesis</keyword>
<organism evidence="10">
    <name type="scientific">Prunus dulcis</name>
    <name type="common">Almond</name>
    <name type="synonym">Amygdalus dulcis</name>
    <dbReference type="NCBI Taxonomy" id="3755"/>
    <lineage>
        <taxon>Eukaryota</taxon>
        <taxon>Viridiplantae</taxon>
        <taxon>Streptophyta</taxon>
        <taxon>Embryophyta</taxon>
        <taxon>Tracheophyta</taxon>
        <taxon>Spermatophyta</taxon>
        <taxon>Magnoliopsida</taxon>
        <taxon>eudicotyledons</taxon>
        <taxon>Gunneridae</taxon>
        <taxon>Pentapetalae</taxon>
        <taxon>rosids</taxon>
        <taxon>fabids</taxon>
        <taxon>Rosales</taxon>
        <taxon>Rosaceae</taxon>
        <taxon>Amygdaloideae</taxon>
        <taxon>Amygdaleae</taxon>
        <taxon>Prunus</taxon>
    </lineage>
</organism>
<evidence type="ECO:0000256" key="9">
    <source>
        <dbReference type="ARBA" id="ARBA00023098"/>
    </source>
</evidence>
<reference evidence="10" key="1">
    <citation type="journal article" date="2019" name="Science">
        <title>Mutation of a bHLH transcription factor allowed almond domestication.</title>
        <authorList>
            <person name="Sanchez-Perez R."/>
            <person name="Pavan S."/>
            <person name="Mazzeo R."/>
            <person name="Moldovan C."/>
            <person name="Aiese Cigliano R."/>
            <person name="Del Cueto J."/>
            <person name="Ricciardi F."/>
            <person name="Lotti C."/>
            <person name="Ricciardi L."/>
            <person name="Dicenta F."/>
            <person name="Lopez-Marques R.L."/>
            <person name="Lindberg Moller B."/>
        </authorList>
    </citation>
    <scope>NUCLEOTIDE SEQUENCE</scope>
</reference>
<dbReference type="Pfam" id="PF02606">
    <property type="entry name" value="LpxK"/>
    <property type="match status" value="1"/>
</dbReference>
<evidence type="ECO:0000256" key="8">
    <source>
        <dbReference type="ARBA" id="ARBA00022840"/>
    </source>
</evidence>
<keyword evidence="4" id="KW-0441">Lipid A biosynthesis</keyword>
<evidence type="ECO:0000256" key="1">
    <source>
        <dbReference type="ARBA" id="ARBA00004870"/>
    </source>
</evidence>
<dbReference type="EMBL" id="AP019300">
    <property type="protein sequence ID" value="BBH02003.1"/>
    <property type="molecule type" value="Genomic_DNA"/>
</dbReference>
<name>A0A4Y1RD85_PRUDU</name>
<dbReference type="GO" id="GO:0016020">
    <property type="term" value="C:membrane"/>
    <property type="evidence" value="ECO:0007669"/>
    <property type="project" value="GOC"/>
</dbReference>
<sequence>MEKLRKAVSQIAYDQNHAKLTHLQLSLIPVLCFASSLYKLALSLRRSLYHSGLFRKHRLPVPVISVGNLTWGGNGKTPMAEFIARFLADSGISPLILTRGYAGGDEARMLHRHLLGRPVKIGVGAKRAAVAARFFERYGYVDPSSMIKGSDGLCIEPKVGGHLSSEKIGAVILDDGMQHWSLQRDLEIVMVNGLTLWGNCHLIPRGPLREPLNALRRADVVVLHHADLWVKDFASALVYVSQWKSVIDTKVSEQNLKDIDLMLQQVNKSLPIFFTKMDPCYFFDVGNVNSRKPLRDLSNSIVLCVSAIGSSNAFVKGVEKIGAFYVDRLEFSDHHIFQAKDTEMIRRRLRELEDTFGHKPVVIVTEKISCCQDYDRDPEIFKHLDPYEVLALCSELKIIPHRECTEDGFKKLLKGDLKYELQGTDRN</sequence>
<comment type="pathway">
    <text evidence="1">Glycolipid biosynthesis; lipid IV(A) biosynthesis; lipid IV(A) from (3R)-3-hydroxytetradecanoyl-[acyl-carrier-protein] and UDP-N-acetyl-alpha-D-glucosamine: step 6/6.</text>
</comment>
<dbReference type="PANTHER" id="PTHR42724">
    <property type="entry name" value="TETRAACYLDISACCHARIDE 4'-KINASE"/>
    <property type="match status" value="1"/>
</dbReference>
<dbReference type="InterPro" id="IPR003758">
    <property type="entry name" value="LpxK"/>
</dbReference>
<evidence type="ECO:0000256" key="7">
    <source>
        <dbReference type="ARBA" id="ARBA00022777"/>
    </source>
</evidence>
<keyword evidence="5" id="KW-0808">Transferase</keyword>
<evidence type="ECO:0000256" key="5">
    <source>
        <dbReference type="ARBA" id="ARBA00022679"/>
    </source>
</evidence>
<keyword evidence="9" id="KW-0443">Lipid metabolism</keyword>
<dbReference type="PANTHER" id="PTHR42724:SF1">
    <property type="entry name" value="TETRAACYLDISACCHARIDE 4'-KINASE, MITOCHONDRIAL-RELATED"/>
    <property type="match status" value="1"/>
</dbReference>
<gene>
    <name evidence="10" type="ORF">Prudu_012437</name>
</gene>
<evidence type="ECO:0000256" key="3">
    <source>
        <dbReference type="ARBA" id="ARBA00022516"/>
    </source>
</evidence>
<proteinExistence type="inferred from homology"/>
<dbReference type="EC" id="2.7.1.130" evidence="2"/>
<keyword evidence="7 10" id="KW-0418">Kinase</keyword>
<dbReference type="AlphaFoldDB" id="A0A4Y1RD85"/>
<evidence type="ECO:0000256" key="4">
    <source>
        <dbReference type="ARBA" id="ARBA00022556"/>
    </source>
</evidence>
<evidence type="ECO:0000256" key="2">
    <source>
        <dbReference type="ARBA" id="ARBA00012071"/>
    </source>
</evidence>
<accession>A0A4Y1RD85</accession>